<proteinExistence type="predicted"/>
<keyword evidence="2" id="KW-1185">Reference proteome</keyword>
<evidence type="ECO:0000313" key="1">
    <source>
        <dbReference type="EMBL" id="KAF0844834.1"/>
    </source>
</evidence>
<comment type="caution">
    <text evidence="1">The sequence shown here is derived from an EMBL/GenBank/DDBJ whole genome shotgun (WGS) entry which is preliminary data.</text>
</comment>
<dbReference type="RefSeq" id="WP_157102152.1">
    <property type="nucleotide sequence ID" value="NZ_VMSD01000010.1"/>
</dbReference>
<dbReference type="EMBL" id="VMSD01000010">
    <property type="protein sequence ID" value="KAF0844834.1"/>
    <property type="molecule type" value="Genomic_DNA"/>
</dbReference>
<sequence length="56" mass="6165">MREGKVVLAYDDRERGPIVDRLTYATPDSLVSPKSAVTKDIGGDRTVRYLVIQGVS</sequence>
<reference evidence="1 2" key="1">
    <citation type="submission" date="2019-07" db="EMBL/GenBank/DDBJ databases">
        <title>Genomic Encyclopedia of Type Strains, Phase IV (KMG-IV): sequencing the most valuable type-strain genomes for metagenomic binning, comparative biology and taxonomic classification.</title>
        <authorList>
            <person name="Goeker M."/>
        </authorList>
    </citation>
    <scope>NUCLEOTIDE SEQUENCE [LARGE SCALE GENOMIC DNA]</scope>
    <source>
        <strain evidence="1 2">DSM 44831</strain>
    </source>
</reference>
<gene>
    <name evidence="1" type="ORF">FNL39_11066</name>
</gene>
<name>A0ABQ6YH51_9NOCA</name>
<evidence type="ECO:0000313" key="2">
    <source>
        <dbReference type="Proteomes" id="UP000798951"/>
    </source>
</evidence>
<protein>
    <submittedName>
        <fullName evidence="1">Uncharacterized protein</fullName>
    </submittedName>
</protein>
<dbReference type="Proteomes" id="UP000798951">
    <property type="component" value="Unassembled WGS sequence"/>
</dbReference>
<accession>A0ABQ6YH51</accession>
<organism evidence="1 2">
    <name type="scientific">Nocardia caishijiensis</name>
    <dbReference type="NCBI Taxonomy" id="184756"/>
    <lineage>
        <taxon>Bacteria</taxon>
        <taxon>Bacillati</taxon>
        <taxon>Actinomycetota</taxon>
        <taxon>Actinomycetes</taxon>
        <taxon>Mycobacteriales</taxon>
        <taxon>Nocardiaceae</taxon>
        <taxon>Nocardia</taxon>
    </lineage>
</organism>